<organism evidence="2 3">
    <name type="scientific">candidate division WWE3 bacterium CG_4_9_14_3_um_filter_34_6</name>
    <dbReference type="NCBI Taxonomy" id="1975079"/>
    <lineage>
        <taxon>Bacteria</taxon>
        <taxon>Katanobacteria</taxon>
    </lineage>
</organism>
<proteinExistence type="predicted"/>
<evidence type="ECO:0000313" key="2">
    <source>
        <dbReference type="EMBL" id="PJA40691.1"/>
    </source>
</evidence>
<accession>A0A2M7X3X9</accession>
<dbReference type="GO" id="GO:0003677">
    <property type="term" value="F:DNA binding"/>
    <property type="evidence" value="ECO:0007669"/>
    <property type="project" value="InterPro"/>
</dbReference>
<reference evidence="3" key="1">
    <citation type="submission" date="2017-09" db="EMBL/GenBank/DDBJ databases">
        <title>Depth-based differentiation of microbial function through sediment-hosted aquifers and enrichment of novel symbionts in the deep terrestrial subsurface.</title>
        <authorList>
            <person name="Probst A.J."/>
            <person name="Ladd B."/>
            <person name="Jarett J.K."/>
            <person name="Geller-Mcgrath D.E."/>
            <person name="Sieber C.M.K."/>
            <person name="Emerson J.B."/>
            <person name="Anantharaman K."/>
            <person name="Thomas B.C."/>
            <person name="Malmstrom R."/>
            <person name="Stieglmeier M."/>
            <person name="Klingl A."/>
            <person name="Woyke T."/>
            <person name="Ryan C.M."/>
            <person name="Banfield J.F."/>
        </authorList>
    </citation>
    <scope>NUCLEOTIDE SEQUENCE [LARGE SCALE GENOMIC DNA]</scope>
</reference>
<evidence type="ECO:0000313" key="3">
    <source>
        <dbReference type="Proteomes" id="UP000230683"/>
    </source>
</evidence>
<comment type="caution">
    <text evidence="2">The sequence shown here is derived from an EMBL/GenBank/DDBJ whole genome shotgun (WGS) entry which is preliminary data.</text>
</comment>
<dbReference type="Proteomes" id="UP000230683">
    <property type="component" value="Unassembled WGS sequence"/>
</dbReference>
<gene>
    <name evidence="2" type="ORF">CO178_01720</name>
</gene>
<evidence type="ECO:0000259" key="1">
    <source>
        <dbReference type="Pfam" id="PF04014"/>
    </source>
</evidence>
<dbReference type="InterPro" id="IPR037914">
    <property type="entry name" value="SpoVT-AbrB_sf"/>
</dbReference>
<name>A0A2M7X3X9_UNCKA</name>
<sequence>MTKNTKKKNLKSLNKINGFYVRDEPLTIYKSGNSKVVTIPAEFPFEIGDELDVSYQGGSITLVKKGKDAVAEDDTWRSEIRSLQKKYGFKYEAMSIDELEEFLEGIYE</sequence>
<dbReference type="InterPro" id="IPR007159">
    <property type="entry name" value="SpoVT-AbrB_dom"/>
</dbReference>
<dbReference type="EMBL" id="PFWY01000080">
    <property type="protein sequence ID" value="PJA40691.1"/>
    <property type="molecule type" value="Genomic_DNA"/>
</dbReference>
<dbReference type="Pfam" id="PF04014">
    <property type="entry name" value="MazE_antitoxin"/>
    <property type="match status" value="1"/>
</dbReference>
<feature type="domain" description="SpoVT-AbrB" evidence="1">
    <location>
        <begin position="30"/>
        <end position="68"/>
    </location>
</feature>
<dbReference type="AlphaFoldDB" id="A0A2M7X3X9"/>
<protein>
    <recommendedName>
        <fullName evidence="1">SpoVT-AbrB domain-containing protein</fullName>
    </recommendedName>
</protein>
<dbReference type="SUPFAM" id="SSF89447">
    <property type="entry name" value="AbrB/MazE/MraZ-like"/>
    <property type="match status" value="1"/>
</dbReference>